<evidence type="ECO:0000256" key="1">
    <source>
        <dbReference type="SAM" id="Coils"/>
    </source>
</evidence>
<dbReference type="AlphaFoldDB" id="A0A9Q5D7E0"/>
<proteinExistence type="predicted"/>
<keyword evidence="1" id="KW-0175">Coiled coil</keyword>
<gene>
    <name evidence="3" type="ORF">ECE50_029620</name>
</gene>
<sequence>MKLHVLSFIFVTLFISLNCFAQLGNYDPVTKAYRKKVTGGSSQTVTEKNTLSSNLIATGLSKSTEVDKFRYLDSLISLDSTSVKNLEAIYKVVVATNDITVLSAAERDMLLKKVYHLTLNAKQQPVQLNYTSLNIVNIELKRNQLLLQREVDIIETNKKYIEALDDLKDEDILNGKADSLIKIINEADQRKAAYEDRINNLQDEIKAFNRYAITLCNRNASLSNREIWNDILGKGGEFFRSIGVQGNLDRGVVYSELASGAVGDLLRLSFGTAMATANDDSTGVEKSQAKLLAGGGNAIVDAIMPLIYTKSPSVTFFSNLGLKGTGDLPVATNKTGIEAAGSGSLHLDLYADVSTSNKKIKAFLFSTTGYYAGSGGFYDNLKLEHKAFLHSQVTAGFVINQSFIISALIPTFGTYGSLLRNPIMVGIQLVNL</sequence>
<protein>
    <submittedName>
        <fullName evidence="3">Uncharacterized protein</fullName>
    </submittedName>
</protein>
<organism evidence="3 4">
    <name type="scientific">Chitinophaga solisilvae</name>
    <dbReference type="NCBI Taxonomy" id="1233460"/>
    <lineage>
        <taxon>Bacteria</taxon>
        <taxon>Pseudomonadati</taxon>
        <taxon>Bacteroidota</taxon>
        <taxon>Chitinophagia</taxon>
        <taxon>Chitinophagales</taxon>
        <taxon>Chitinophagaceae</taxon>
        <taxon>Chitinophaga</taxon>
    </lineage>
</organism>
<evidence type="ECO:0000313" key="4">
    <source>
        <dbReference type="Proteomes" id="UP000281028"/>
    </source>
</evidence>
<feature type="signal peptide" evidence="2">
    <location>
        <begin position="1"/>
        <end position="21"/>
    </location>
</feature>
<reference evidence="3" key="1">
    <citation type="submission" date="2020-05" db="EMBL/GenBank/DDBJ databases">
        <title>Chitinophaga laudate sp. nov., isolated from a tropical peat swamp.</title>
        <authorList>
            <person name="Goh C.B.S."/>
            <person name="Lee M.S."/>
            <person name="Parimannan S."/>
            <person name="Pasbakhsh P."/>
            <person name="Yule C.M."/>
            <person name="Rajandas H."/>
            <person name="Loke S."/>
            <person name="Croft L."/>
            <person name="Tan J.B.L."/>
        </authorList>
    </citation>
    <scope>NUCLEOTIDE SEQUENCE</scope>
    <source>
        <strain evidence="3">Mgbs1</strain>
    </source>
</reference>
<name>A0A9Q5D7E0_9BACT</name>
<feature type="coiled-coil region" evidence="1">
    <location>
        <begin position="177"/>
        <end position="211"/>
    </location>
</feature>
<accession>A0A9Q5D7E0</accession>
<evidence type="ECO:0000313" key="3">
    <source>
        <dbReference type="EMBL" id="NSL91021.1"/>
    </source>
</evidence>
<keyword evidence="4" id="KW-1185">Reference proteome</keyword>
<keyword evidence="2" id="KW-0732">Signal</keyword>
<feature type="chain" id="PRO_5040295104" evidence="2">
    <location>
        <begin position="22"/>
        <end position="432"/>
    </location>
</feature>
<dbReference type="EMBL" id="RIAR02000001">
    <property type="protein sequence ID" value="NSL91021.1"/>
    <property type="molecule type" value="Genomic_DNA"/>
</dbReference>
<evidence type="ECO:0000256" key="2">
    <source>
        <dbReference type="SAM" id="SignalP"/>
    </source>
</evidence>
<comment type="caution">
    <text evidence="3">The sequence shown here is derived from an EMBL/GenBank/DDBJ whole genome shotgun (WGS) entry which is preliminary data.</text>
</comment>
<dbReference type="Proteomes" id="UP000281028">
    <property type="component" value="Unassembled WGS sequence"/>
</dbReference>